<dbReference type="EMBL" id="JBHSDJ010000127">
    <property type="protein sequence ID" value="MFC4248720.1"/>
    <property type="molecule type" value="Genomic_DNA"/>
</dbReference>
<accession>A0ABD5P3M8</accession>
<evidence type="ECO:0000256" key="1">
    <source>
        <dbReference type="SAM" id="MobiDB-lite"/>
    </source>
</evidence>
<evidence type="ECO:0000313" key="3">
    <source>
        <dbReference type="Proteomes" id="UP001595821"/>
    </source>
</evidence>
<reference evidence="2 3" key="1">
    <citation type="journal article" date="2014" name="Int. J. Syst. Evol. Microbiol.">
        <title>Complete genome sequence of Corynebacterium casei LMG S-19264T (=DSM 44701T), isolated from a smear-ripened cheese.</title>
        <authorList>
            <consortium name="US DOE Joint Genome Institute (JGI-PGF)"/>
            <person name="Walter F."/>
            <person name="Albersmeier A."/>
            <person name="Kalinowski J."/>
            <person name="Ruckert C."/>
        </authorList>
    </citation>
    <scope>NUCLEOTIDE SEQUENCE [LARGE SCALE GENOMIC DNA]</scope>
    <source>
        <strain evidence="2 3">IBRC-M 10912</strain>
    </source>
</reference>
<protein>
    <recommendedName>
        <fullName evidence="4">Multi-ubiquitin domain-containing protein</fullName>
    </recommendedName>
</protein>
<gene>
    <name evidence="2" type="ORF">ACFOZ7_17605</name>
</gene>
<dbReference type="GeneID" id="71856075"/>
<feature type="compositionally biased region" description="Polar residues" evidence="1">
    <location>
        <begin position="1"/>
        <end position="11"/>
    </location>
</feature>
<sequence>MTDDTTTNSRAIGNAQRPEESDARPSGSSGTDGRNASADENRDTTELVSYRLEGEEILVPEGTAASALKRDHDISDAAVLTFRDEDGEGIDALNDDDVVTDRVPPETELHVQPLAESEVFGRR</sequence>
<dbReference type="RefSeq" id="WP_246976440.1">
    <property type="nucleotide sequence ID" value="NZ_CP095398.1"/>
</dbReference>
<feature type="region of interest" description="Disordered" evidence="1">
    <location>
        <begin position="1"/>
        <end position="45"/>
    </location>
</feature>
<comment type="caution">
    <text evidence="2">The sequence shown here is derived from an EMBL/GenBank/DDBJ whole genome shotgun (WGS) entry which is preliminary data.</text>
</comment>
<proteinExistence type="predicted"/>
<dbReference type="AlphaFoldDB" id="A0ABD5P3M8"/>
<evidence type="ECO:0008006" key="4">
    <source>
        <dbReference type="Google" id="ProtNLM"/>
    </source>
</evidence>
<name>A0ABD5P3M8_9EURY</name>
<dbReference type="Proteomes" id="UP001595821">
    <property type="component" value="Unassembled WGS sequence"/>
</dbReference>
<organism evidence="2 3">
    <name type="scientific">Natribaculum luteum</name>
    <dbReference type="NCBI Taxonomy" id="1586232"/>
    <lineage>
        <taxon>Archaea</taxon>
        <taxon>Methanobacteriati</taxon>
        <taxon>Methanobacteriota</taxon>
        <taxon>Stenosarchaea group</taxon>
        <taxon>Halobacteria</taxon>
        <taxon>Halobacteriales</taxon>
        <taxon>Natrialbaceae</taxon>
        <taxon>Natribaculum</taxon>
    </lineage>
</organism>
<evidence type="ECO:0000313" key="2">
    <source>
        <dbReference type="EMBL" id="MFC4248720.1"/>
    </source>
</evidence>